<evidence type="ECO:0000256" key="2">
    <source>
        <dbReference type="SAM" id="SignalP"/>
    </source>
</evidence>
<feature type="chain" id="PRO_5046642439" evidence="2">
    <location>
        <begin position="20"/>
        <end position="186"/>
    </location>
</feature>
<evidence type="ECO:0000313" key="4">
    <source>
        <dbReference type="EMBL" id="TCI04722.1"/>
    </source>
</evidence>
<proteinExistence type="predicted"/>
<keyword evidence="5" id="KW-1185">Reference proteome</keyword>
<organism evidence="4 5">
    <name type="scientific">Corallincola luteus</name>
    <dbReference type="NCBI Taxonomy" id="1775177"/>
    <lineage>
        <taxon>Bacteria</taxon>
        <taxon>Pseudomonadati</taxon>
        <taxon>Pseudomonadota</taxon>
        <taxon>Gammaproteobacteria</taxon>
        <taxon>Alteromonadales</taxon>
        <taxon>Psychromonadaceae</taxon>
        <taxon>Corallincola</taxon>
    </lineage>
</organism>
<dbReference type="RefSeq" id="WP_131414127.1">
    <property type="nucleotide sequence ID" value="NZ_SJXE01000001.1"/>
</dbReference>
<dbReference type="Gene3D" id="2.40.160.20">
    <property type="match status" value="1"/>
</dbReference>
<keyword evidence="1 2" id="KW-0732">Signal</keyword>
<dbReference type="InterPro" id="IPR011250">
    <property type="entry name" value="OMP/PagP_B-barrel"/>
</dbReference>
<feature type="signal peptide" evidence="2">
    <location>
        <begin position="1"/>
        <end position="19"/>
    </location>
</feature>
<protein>
    <submittedName>
        <fullName evidence="4">Porin family protein</fullName>
    </submittedName>
</protein>
<dbReference type="Proteomes" id="UP000292554">
    <property type="component" value="Unassembled WGS sequence"/>
</dbReference>
<evidence type="ECO:0000259" key="3">
    <source>
        <dbReference type="Pfam" id="PF13505"/>
    </source>
</evidence>
<dbReference type="InterPro" id="IPR027385">
    <property type="entry name" value="Beta-barrel_OMP"/>
</dbReference>
<evidence type="ECO:0000313" key="5">
    <source>
        <dbReference type="Proteomes" id="UP000292554"/>
    </source>
</evidence>
<dbReference type="Pfam" id="PF13505">
    <property type="entry name" value="OMP_b-brl"/>
    <property type="match status" value="1"/>
</dbReference>
<gene>
    <name evidence="4" type="ORF">EZV61_01760</name>
</gene>
<comment type="caution">
    <text evidence="4">The sequence shown here is derived from an EMBL/GenBank/DDBJ whole genome shotgun (WGS) entry which is preliminary data.</text>
</comment>
<name>A0ABY2ARM1_9GAMM</name>
<dbReference type="SUPFAM" id="SSF56925">
    <property type="entry name" value="OMPA-like"/>
    <property type="match status" value="1"/>
</dbReference>
<feature type="domain" description="Outer membrane protein beta-barrel" evidence="3">
    <location>
        <begin position="14"/>
        <end position="185"/>
    </location>
</feature>
<dbReference type="EMBL" id="SJXE01000001">
    <property type="protein sequence ID" value="TCI04722.1"/>
    <property type="molecule type" value="Genomic_DNA"/>
</dbReference>
<sequence length="186" mass="20734">MKTILFIAIALLLPFTAVAEVDLSVGVQYIHSEIDDNGLFDISGTKAEFEDDTDNGFGLNLRASWSPWLGVKAGYMDHGSFVAESSDDEKATLDVKSYYLAWAPQVEVTESWDVQLGLGYTYFDADSSSNIDDWYDGDDRWGFYLSLGTEYQINQHLGIFAEAGYSGWGIADIETNWFGAGVSYHW</sequence>
<accession>A0ABY2ARM1</accession>
<evidence type="ECO:0000256" key="1">
    <source>
        <dbReference type="ARBA" id="ARBA00022729"/>
    </source>
</evidence>
<reference evidence="4 5" key="1">
    <citation type="submission" date="2019-02" db="EMBL/GenBank/DDBJ databases">
        <title>Corallincola luteus sp. nov., a marine bacterium isolated from surface sediment of Bohai Sea in China.</title>
        <authorList>
            <person name="Ren Q."/>
        </authorList>
    </citation>
    <scope>NUCLEOTIDE SEQUENCE [LARGE SCALE GENOMIC DNA]</scope>
    <source>
        <strain evidence="4 5">DASS28</strain>
    </source>
</reference>